<dbReference type="SUPFAM" id="SSF53098">
    <property type="entry name" value="Ribonuclease H-like"/>
    <property type="match status" value="1"/>
</dbReference>
<keyword evidence="3" id="KW-1185">Reference proteome</keyword>
<dbReference type="AlphaFoldDB" id="A0A4Y2P7X9"/>
<reference evidence="2 3" key="1">
    <citation type="journal article" date="2019" name="Sci. Rep.">
        <title>Orb-weaving spider Araneus ventricosus genome elucidates the spidroin gene catalogue.</title>
        <authorList>
            <person name="Kono N."/>
            <person name="Nakamura H."/>
            <person name="Ohtoshi R."/>
            <person name="Moran D.A.P."/>
            <person name="Shinohara A."/>
            <person name="Yoshida Y."/>
            <person name="Fujiwara M."/>
            <person name="Mori M."/>
            <person name="Tomita M."/>
            <person name="Arakawa K."/>
        </authorList>
    </citation>
    <scope>NUCLEOTIDE SEQUENCE [LARGE SCALE GENOMIC DNA]</scope>
</reference>
<feature type="domain" description="RNase H type-1" evidence="1">
    <location>
        <begin position="6"/>
        <end position="89"/>
    </location>
</feature>
<gene>
    <name evidence="2" type="ORF">AVEN_258697_1</name>
</gene>
<dbReference type="EMBL" id="BGPR01010632">
    <property type="protein sequence ID" value="GBN47182.1"/>
    <property type="molecule type" value="Genomic_DNA"/>
</dbReference>
<dbReference type="InterPro" id="IPR036397">
    <property type="entry name" value="RNaseH_sf"/>
</dbReference>
<proteinExistence type="predicted"/>
<protein>
    <recommendedName>
        <fullName evidence="1">RNase H type-1 domain-containing protein</fullName>
    </recommendedName>
</protein>
<dbReference type="OrthoDB" id="6433690at2759"/>
<dbReference type="Gene3D" id="3.30.420.10">
    <property type="entry name" value="Ribonuclease H-like superfamily/Ribonuclease H"/>
    <property type="match status" value="1"/>
</dbReference>
<dbReference type="GO" id="GO:0004523">
    <property type="term" value="F:RNA-DNA hybrid ribonuclease activity"/>
    <property type="evidence" value="ECO:0007669"/>
    <property type="project" value="InterPro"/>
</dbReference>
<evidence type="ECO:0000259" key="1">
    <source>
        <dbReference type="Pfam" id="PF00075"/>
    </source>
</evidence>
<feature type="non-terminal residue" evidence="2">
    <location>
        <position position="1"/>
    </location>
</feature>
<organism evidence="2 3">
    <name type="scientific">Araneus ventricosus</name>
    <name type="common">Orbweaver spider</name>
    <name type="synonym">Epeira ventricosa</name>
    <dbReference type="NCBI Taxonomy" id="182803"/>
    <lineage>
        <taxon>Eukaryota</taxon>
        <taxon>Metazoa</taxon>
        <taxon>Ecdysozoa</taxon>
        <taxon>Arthropoda</taxon>
        <taxon>Chelicerata</taxon>
        <taxon>Arachnida</taxon>
        <taxon>Araneae</taxon>
        <taxon>Araneomorphae</taxon>
        <taxon>Entelegynae</taxon>
        <taxon>Araneoidea</taxon>
        <taxon>Araneidae</taxon>
        <taxon>Araneus</taxon>
    </lineage>
</organism>
<name>A0A4Y2P7X9_ARAVE</name>
<sequence>DIPVDAVKVYTDGSRNDSDRTGSGIYITTHNQELKIQRRNPDFCSVFRSELIAIDEGLDSLSSFACSNEIWILTDSRSSIQHLANWHRVRDNAGMNILKELLSVSQYLTRFTCSGFLPMSTSKVTRLQMHLLKQVLMMLQCLLHLSPTWSCSLELKAGIKLSGSFHRSITGIRVLDQVAVYQLIDCSRREQTTLTRFLSGHIRSLTFSDNSKCFEVCPKCTAEQVTPDHILACLGLSQQDLVPNPLLTLDFFRVHGLMDLI</sequence>
<accession>A0A4Y2P7X9</accession>
<dbReference type="Proteomes" id="UP000499080">
    <property type="component" value="Unassembled WGS sequence"/>
</dbReference>
<dbReference type="Pfam" id="PF00075">
    <property type="entry name" value="RNase_H"/>
    <property type="match status" value="1"/>
</dbReference>
<evidence type="ECO:0000313" key="2">
    <source>
        <dbReference type="EMBL" id="GBN47182.1"/>
    </source>
</evidence>
<dbReference type="InterPro" id="IPR002156">
    <property type="entry name" value="RNaseH_domain"/>
</dbReference>
<evidence type="ECO:0000313" key="3">
    <source>
        <dbReference type="Proteomes" id="UP000499080"/>
    </source>
</evidence>
<dbReference type="CDD" id="cd09276">
    <property type="entry name" value="Rnase_HI_RT_non_LTR"/>
    <property type="match status" value="1"/>
</dbReference>
<comment type="caution">
    <text evidence="2">The sequence shown here is derived from an EMBL/GenBank/DDBJ whole genome shotgun (WGS) entry which is preliminary data.</text>
</comment>
<dbReference type="GO" id="GO:0003676">
    <property type="term" value="F:nucleic acid binding"/>
    <property type="evidence" value="ECO:0007669"/>
    <property type="project" value="InterPro"/>
</dbReference>
<dbReference type="InterPro" id="IPR012337">
    <property type="entry name" value="RNaseH-like_sf"/>
</dbReference>